<evidence type="ECO:0000259" key="3">
    <source>
        <dbReference type="PROSITE" id="PS51186"/>
    </source>
</evidence>
<dbReference type="PANTHER" id="PTHR43877:SF5">
    <property type="entry name" value="BLL8307 PROTEIN"/>
    <property type="match status" value="1"/>
</dbReference>
<dbReference type="Proteomes" id="UP000274661">
    <property type="component" value="Unassembled WGS sequence"/>
</dbReference>
<reference evidence="4 5" key="1">
    <citation type="submission" date="2018-12" db="EMBL/GenBank/DDBJ databases">
        <title>Sphingomonas sp. HMF7854 Genome sequencing and assembly.</title>
        <authorList>
            <person name="Cha I."/>
            <person name="Kang H."/>
            <person name="Kim H."/>
            <person name="Kang J."/>
            <person name="Joh K."/>
        </authorList>
    </citation>
    <scope>NUCLEOTIDE SEQUENCE [LARGE SCALE GENOMIC DNA]</scope>
    <source>
        <strain evidence="4 5">HMF7854</strain>
    </source>
</reference>
<evidence type="ECO:0000313" key="5">
    <source>
        <dbReference type="Proteomes" id="UP000274661"/>
    </source>
</evidence>
<proteinExistence type="predicted"/>
<organism evidence="4 5">
    <name type="scientific">Sphingomonas ginkgonis</name>
    <dbReference type="NCBI Taxonomy" id="2315330"/>
    <lineage>
        <taxon>Bacteria</taxon>
        <taxon>Pseudomonadati</taxon>
        <taxon>Pseudomonadota</taxon>
        <taxon>Alphaproteobacteria</taxon>
        <taxon>Sphingomonadales</taxon>
        <taxon>Sphingomonadaceae</taxon>
        <taxon>Sphingomonas</taxon>
    </lineage>
</organism>
<dbReference type="SUPFAM" id="SSF55729">
    <property type="entry name" value="Acyl-CoA N-acyltransferases (Nat)"/>
    <property type="match status" value="1"/>
</dbReference>
<dbReference type="PROSITE" id="PS51186">
    <property type="entry name" value="GNAT"/>
    <property type="match status" value="1"/>
</dbReference>
<dbReference type="OrthoDB" id="9803233at2"/>
<evidence type="ECO:0000313" key="4">
    <source>
        <dbReference type="EMBL" id="RST32145.1"/>
    </source>
</evidence>
<dbReference type="Gene3D" id="3.40.630.30">
    <property type="match status" value="1"/>
</dbReference>
<accession>A0A3R9X9W6</accession>
<dbReference type="InterPro" id="IPR016181">
    <property type="entry name" value="Acyl_CoA_acyltransferase"/>
</dbReference>
<keyword evidence="1 4" id="KW-0808">Transferase</keyword>
<keyword evidence="2" id="KW-0012">Acyltransferase</keyword>
<dbReference type="EMBL" id="RWJF01000001">
    <property type="protein sequence ID" value="RST32145.1"/>
    <property type="molecule type" value="Genomic_DNA"/>
</dbReference>
<feature type="domain" description="N-acetyltransferase" evidence="3">
    <location>
        <begin position="1"/>
        <end position="128"/>
    </location>
</feature>
<gene>
    <name evidence="4" type="ORF">HMF7854_05995</name>
</gene>
<dbReference type="Pfam" id="PF00583">
    <property type="entry name" value="Acetyltransf_1"/>
    <property type="match status" value="1"/>
</dbReference>
<dbReference type="InterPro" id="IPR000182">
    <property type="entry name" value="GNAT_dom"/>
</dbReference>
<comment type="caution">
    <text evidence="4">The sequence shown here is derived from an EMBL/GenBank/DDBJ whole genome shotgun (WGS) entry which is preliminary data.</text>
</comment>
<dbReference type="InterPro" id="IPR050832">
    <property type="entry name" value="Bact_Acetyltransf"/>
</dbReference>
<dbReference type="PANTHER" id="PTHR43877">
    <property type="entry name" value="AMINOALKYLPHOSPHONATE N-ACETYLTRANSFERASE-RELATED-RELATED"/>
    <property type="match status" value="1"/>
</dbReference>
<protein>
    <submittedName>
        <fullName evidence="4">GNAT family N-acetyltransferase</fullName>
    </submittedName>
</protein>
<dbReference type="AlphaFoldDB" id="A0A3R9X9W6"/>
<name>A0A3R9X9W6_9SPHN</name>
<dbReference type="GO" id="GO:0016747">
    <property type="term" value="F:acyltransferase activity, transferring groups other than amino-acyl groups"/>
    <property type="evidence" value="ECO:0007669"/>
    <property type="project" value="InterPro"/>
</dbReference>
<evidence type="ECO:0000256" key="1">
    <source>
        <dbReference type="ARBA" id="ARBA00022679"/>
    </source>
</evidence>
<sequence length="128" mass="13664">MRDGSPPDACHVLPADALHDPAIRLFTLREEGRLLGVGALKRMALDHGEVKSMRTAPAALGRGVGSALLAHLMAAARASGMTRLSLETGSTGAFAPALRLYQREGFTPCPPFGTYPDSEFTRFLSRTL</sequence>
<evidence type="ECO:0000256" key="2">
    <source>
        <dbReference type="ARBA" id="ARBA00023315"/>
    </source>
</evidence>
<keyword evidence="5" id="KW-1185">Reference proteome</keyword>